<dbReference type="InterPro" id="IPR001915">
    <property type="entry name" value="Peptidase_M48"/>
</dbReference>
<keyword evidence="2" id="KW-0479">Metal-binding</keyword>
<evidence type="ECO:0000256" key="5">
    <source>
        <dbReference type="ARBA" id="ARBA00023049"/>
    </source>
</evidence>
<organism evidence="9 10">
    <name type="scientific">Arthrobacter silviterrae</name>
    <dbReference type="NCBI Taxonomy" id="2026658"/>
    <lineage>
        <taxon>Bacteria</taxon>
        <taxon>Bacillati</taxon>
        <taxon>Actinomycetota</taxon>
        <taxon>Actinomycetes</taxon>
        <taxon>Micrococcales</taxon>
        <taxon>Micrococcaceae</taxon>
        <taxon>Arthrobacter</taxon>
    </lineage>
</organism>
<feature type="transmembrane region" description="Helical" evidence="7">
    <location>
        <begin position="92"/>
        <end position="114"/>
    </location>
</feature>
<feature type="domain" description="Peptidase M48" evidence="8">
    <location>
        <begin position="125"/>
        <end position="198"/>
    </location>
</feature>
<name>A0ABX0DEW0_9MICC</name>
<dbReference type="Gene3D" id="3.30.2010.10">
    <property type="entry name" value="Metalloproteases ('zincins'), catalytic domain"/>
    <property type="match status" value="1"/>
</dbReference>
<evidence type="ECO:0000313" key="10">
    <source>
        <dbReference type="Proteomes" id="UP000479226"/>
    </source>
</evidence>
<dbReference type="PANTHER" id="PTHR34978:SF3">
    <property type="entry name" value="SLR0241 PROTEIN"/>
    <property type="match status" value="1"/>
</dbReference>
<dbReference type="EMBL" id="JAAKZI010000038">
    <property type="protein sequence ID" value="NGN85126.1"/>
    <property type="molecule type" value="Genomic_DNA"/>
</dbReference>
<comment type="cofactor">
    <cofactor evidence="6">
        <name>Zn(2+)</name>
        <dbReference type="ChEBI" id="CHEBI:29105"/>
    </cofactor>
    <text evidence="6">Binds 1 zinc ion per subunit.</text>
</comment>
<evidence type="ECO:0000256" key="7">
    <source>
        <dbReference type="SAM" id="Phobius"/>
    </source>
</evidence>
<feature type="transmembrane region" description="Helical" evidence="7">
    <location>
        <begin position="63"/>
        <end position="80"/>
    </location>
</feature>
<evidence type="ECO:0000313" key="9">
    <source>
        <dbReference type="EMBL" id="NGN85126.1"/>
    </source>
</evidence>
<keyword evidence="7" id="KW-1133">Transmembrane helix</keyword>
<evidence type="ECO:0000256" key="4">
    <source>
        <dbReference type="ARBA" id="ARBA00022833"/>
    </source>
</evidence>
<feature type="transmembrane region" description="Helical" evidence="7">
    <location>
        <begin position="34"/>
        <end position="56"/>
    </location>
</feature>
<reference evidence="9 10" key="1">
    <citation type="submission" date="2020-02" db="EMBL/GenBank/DDBJ databases">
        <title>Genome sequence of the type strain DSM 27180 of Arthrobacter silviterrae.</title>
        <authorList>
            <person name="Gao J."/>
            <person name="Sun J."/>
        </authorList>
    </citation>
    <scope>NUCLEOTIDE SEQUENCE [LARGE SCALE GENOMIC DNA]</scope>
    <source>
        <strain evidence="9 10">DSM 27180</strain>
    </source>
</reference>
<gene>
    <name evidence="9" type="ORF">G6N77_16905</name>
</gene>
<sequence>MYWTSWLLAGLAIALAWPVPVALSRAKWPATAPFAAMVLWQSLALAGGLSMIGAMLCYGLVPLGGNLAAGLGGLLDIFLGRESLDALGLVHAFALSAAALLSAHLVFTLWLTYFRINRQRRRHRDLLALLSSPSHDRPDTLVINHEAPVAYCLPGGSRSVTVLSDGLMTLLSPEELRAVLLHEETHLTQRHHLLLWAFAAWRSALPWLPTSRLAQRAVSSLIEILADDVALRSVSKSTLVTAIALVASGPARLPATALVGGGADQIDTPATTSARLSRLLAPTPPLARKLQALVLAGAALLLALPTALLLVPGMLGG</sequence>
<protein>
    <submittedName>
        <fullName evidence="9">M56 family metallopeptidase</fullName>
    </submittedName>
</protein>
<keyword evidence="5 6" id="KW-0482">Metalloprotease</keyword>
<keyword evidence="7" id="KW-0812">Transmembrane</keyword>
<dbReference type="Pfam" id="PF01435">
    <property type="entry name" value="Peptidase_M48"/>
    <property type="match status" value="1"/>
</dbReference>
<feature type="transmembrane region" description="Helical" evidence="7">
    <location>
        <begin position="292"/>
        <end position="315"/>
    </location>
</feature>
<keyword evidence="10" id="KW-1185">Reference proteome</keyword>
<comment type="similarity">
    <text evidence="6">Belongs to the peptidase M48 family.</text>
</comment>
<accession>A0ABX0DEW0</accession>
<proteinExistence type="inferred from homology"/>
<evidence type="ECO:0000256" key="6">
    <source>
        <dbReference type="RuleBase" id="RU003983"/>
    </source>
</evidence>
<dbReference type="PANTHER" id="PTHR34978">
    <property type="entry name" value="POSSIBLE SENSOR-TRANSDUCER PROTEIN BLAR"/>
    <property type="match status" value="1"/>
</dbReference>
<evidence type="ECO:0000256" key="2">
    <source>
        <dbReference type="ARBA" id="ARBA00022723"/>
    </source>
</evidence>
<evidence type="ECO:0000256" key="1">
    <source>
        <dbReference type="ARBA" id="ARBA00022670"/>
    </source>
</evidence>
<dbReference type="Proteomes" id="UP000479226">
    <property type="component" value="Unassembled WGS sequence"/>
</dbReference>
<keyword evidence="1 6" id="KW-0645">Protease</keyword>
<comment type="caution">
    <text evidence="9">The sequence shown here is derived from an EMBL/GenBank/DDBJ whole genome shotgun (WGS) entry which is preliminary data.</text>
</comment>
<dbReference type="RefSeq" id="WP_165183339.1">
    <property type="nucleotide sequence ID" value="NZ_JAAKZI010000038.1"/>
</dbReference>
<keyword evidence="3 6" id="KW-0378">Hydrolase</keyword>
<keyword evidence="7" id="KW-0472">Membrane</keyword>
<dbReference type="CDD" id="cd07326">
    <property type="entry name" value="M56_BlaR1_MecR1_like"/>
    <property type="match status" value="1"/>
</dbReference>
<evidence type="ECO:0000256" key="3">
    <source>
        <dbReference type="ARBA" id="ARBA00022801"/>
    </source>
</evidence>
<evidence type="ECO:0000259" key="8">
    <source>
        <dbReference type="Pfam" id="PF01435"/>
    </source>
</evidence>
<dbReference type="InterPro" id="IPR052173">
    <property type="entry name" value="Beta-lactam_resp_regulator"/>
</dbReference>
<keyword evidence="4 6" id="KW-0862">Zinc</keyword>